<dbReference type="Gene3D" id="1.25.40.10">
    <property type="entry name" value="Tetratricopeptide repeat domain"/>
    <property type="match status" value="1"/>
</dbReference>
<dbReference type="InterPro" id="IPR019734">
    <property type="entry name" value="TPR_rpt"/>
</dbReference>
<dbReference type="InterPro" id="IPR051821">
    <property type="entry name" value="Asp/Asn_beta-hydroxylase"/>
</dbReference>
<dbReference type="RefSeq" id="WP_163494752.1">
    <property type="nucleotide sequence ID" value="NZ_CP048711.1"/>
</dbReference>
<evidence type="ECO:0000256" key="2">
    <source>
        <dbReference type="ARBA" id="ARBA00022964"/>
    </source>
</evidence>
<feature type="repeat" description="TPR" evidence="4">
    <location>
        <begin position="39"/>
        <end position="72"/>
    </location>
</feature>
<sequence length="384" mass="42812">MTTGGDQRLQRALAALRNGDAAEAAELLQALTAAGPVAASTWLALAFARVNLDQADAALAAVDRALQLEPRNLRALLFKADHLDRLGQASTALQFYQAALRVAAATPQLPADVVQGLNRAQDVCDRRAAQYENYLLETLEDAGFSRREHPRVAESLDIACGKAPVQLQQPTRFYFPGLPQRAFYGREEFPWVAELEAQTDAIREELLAISRDDRHFQPYLEVNEHQPILNSSRNLGSMDWGACYLWREGERVAAVAEQCPRTVAALEQVPLCLIPGQMPSVLFSRLAPGARIEPHHGAVNSRLICHLPLVVPSHCGELRVGNYSRAWREGELLIFDDSVEHEAWNQSQEPRVVLLFDIWRPELSPEERGWLSQLLQAVKAYSFE</sequence>
<dbReference type="SUPFAM" id="SSF51197">
    <property type="entry name" value="Clavaminate synthase-like"/>
    <property type="match status" value="1"/>
</dbReference>
<dbReference type="Pfam" id="PF05118">
    <property type="entry name" value="Asp_Arg_Hydrox"/>
    <property type="match status" value="1"/>
</dbReference>
<evidence type="ECO:0000259" key="5">
    <source>
        <dbReference type="Pfam" id="PF05118"/>
    </source>
</evidence>
<name>A0A6C0U3E1_9GAMM</name>
<comment type="similarity">
    <text evidence="1">Belongs to the aspartyl/asparaginyl beta-hydroxylase family.</text>
</comment>
<dbReference type="Gene3D" id="2.60.120.330">
    <property type="entry name" value="B-lactam Antibiotic, Isopenicillin N Synthase, Chain"/>
    <property type="match status" value="1"/>
</dbReference>
<keyword evidence="3" id="KW-0560">Oxidoreductase</keyword>
<proteinExistence type="inferred from homology"/>
<evidence type="ECO:0000256" key="4">
    <source>
        <dbReference type="PROSITE-ProRule" id="PRU00339"/>
    </source>
</evidence>
<feature type="domain" description="Aspartyl/asparaginy/proline hydroxylase" evidence="5">
    <location>
        <begin position="197"/>
        <end position="361"/>
    </location>
</feature>
<evidence type="ECO:0000256" key="1">
    <source>
        <dbReference type="ARBA" id="ARBA00007730"/>
    </source>
</evidence>
<dbReference type="KEGG" id="kim:G3T16_08865"/>
<organism evidence="6 7">
    <name type="scientific">Kineobactrum salinum</name>
    <dbReference type="NCBI Taxonomy" id="2708301"/>
    <lineage>
        <taxon>Bacteria</taxon>
        <taxon>Pseudomonadati</taxon>
        <taxon>Pseudomonadota</taxon>
        <taxon>Gammaproteobacteria</taxon>
        <taxon>Cellvibrionales</taxon>
        <taxon>Halieaceae</taxon>
        <taxon>Kineobactrum</taxon>
    </lineage>
</organism>
<evidence type="ECO:0000313" key="6">
    <source>
        <dbReference type="EMBL" id="QIB65497.1"/>
    </source>
</evidence>
<dbReference type="GO" id="GO:0016020">
    <property type="term" value="C:membrane"/>
    <property type="evidence" value="ECO:0007669"/>
    <property type="project" value="TreeGrafter"/>
</dbReference>
<dbReference type="InterPro" id="IPR007803">
    <property type="entry name" value="Asp/Arg/Pro-Hydrxlase"/>
</dbReference>
<dbReference type="InterPro" id="IPR011990">
    <property type="entry name" value="TPR-like_helical_dom_sf"/>
</dbReference>
<gene>
    <name evidence="6" type="ORF">G3T16_08865</name>
</gene>
<dbReference type="InterPro" id="IPR027443">
    <property type="entry name" value="IPNS-like_sf"/>
</dbReference>
<keyword evidence="4" id="KW-0802">TPR repeat</keyword>
<dbReference type="PANTHER" id="PTHR46332">
    <property type="entry name" value="ASPARTATE BETA-HYDROXYLASE DOMAIN-CONTAINING PROTEIN 2"/>
    <property type="match status" value="1"/>
</dbReference>
<evidence type="ECO:0000313" key="7">
    <source>
        <dbReference type="Proteomes" id="UP000477680"/>
    </source>
</evidence>
<dbReference type="SUPFAM" id="SSF48452">
    <property type="entry name" value="TPR-like"/>
    <property type="match status" value="1"/>
</dbReference>
<dbReference type="EMBL" id="CP048711">
    <property type="protein sequence ID" value="QIB65497.1"/>
    <property type="molecule type" value="Genomic_DNA"/>
</dbReference>
<dbReference type="PROSITE" id="PS50005">
    <property type="entry name" value="TPR"/>
    <property type="match status" value="1"/>
</dbReference>
<keyword evidence="7" id="KW-1185">Reference proteome</keyword>
<evidence type="ECO:0000256" key="3">
    <source>
        <dbReference type="ARBA" id="ARBA00023002"/>
    </source>
</evidence>
<dbReference type="GO" id="GO:0051213">
    <property type="term" value="F:dioxygenase activity"/>
    <property type="evidence" value="ECO:0007669"/>
    <property type="project" value="UniProtKB-KW"/>
</dbReference>
<dbReference type="Proteomes" id="UP000477680">
    <property type="component" value="Chromosome"/>
</dbReference>
<keyword evidence="2" id="KW-0223">Dioxygenase</keyword>
<accession>A0A6C0U3E1</accession>
<dbReference type="Pfam" id="PF13432">
    <property type="entry name" value="TPR_16"/>
    <property type="match status" value="2"/>
</dbReference>
<dbReference type="SMART" id="SM00028">
    <property type="entry name" value="TPR"/>
    <property type="match status" value="2"/>
</dbReference>
<dbReference type="AlphaFoldDB" id="A0A6C0U3E1"/>
<dbReference type="PANTHER" id="PTHR46332:SF5">
    <property type="entry name" value="ASPARTATE BETA-HYDROXYLASE DOMAIN CONTAINING 2"/>
    <property type="match status" value="1"/>
</dbReference>
<reference evidence="6 7" key="1">
    <citation type="submission" date="2020-02" db="EMBL/GenBank/DDBJ databases">
        <title>Genome sequencing for Kineobactrum sp. M2.</title>
        <authorList>
            <person name="Park S.-J."/>
        </authorList>
    </citation>
    <scope>NUCLEOTIDE SEQUENCE [LARGE SCALE GENOMIC DNA]</scope>
    <source>
        <strain evidence="6 7">M2</strain>
    </source>
</reference>
<protein>
    <submittedName>
        <fullName evidence="6">Aspartyl/asparaginyl beta-hydroxylase domain-containing protein</fullName>
    </submittedName>
</protein>